<reference evidence="11" key="3">
    <citation type="submission" date="2011-03" db="EMBL/GenBank/DDBJ databases">
        <title>Annotation of Magnaporthe poae ATCC 64411.</title>
        <authorList>
            <person name="Ma L.-J."/>
            <person name="Dead R."/>
            <person name="Young S.K."/>
            <person name="Zeng Q."/>
            <person name="Gargeya S."/>
            <person name="Fitzgerald M."/>
            <person name="Haas B."/>
            <person name="Abouelleil A."/>
            <person name="Alvarado L."/>
            <person name="Arachchi H.M."/>
            <person name="Berlin A."/>
            <person name="Brown A."/>
            <person name="Chapman S.B."/>
            <person name="Chen Z."/>
            <person name="Dunbar C."/>
            <person name="Freedman E."/>
            <person name="Gearin G."/>
            <person name="Gellesch M."/>
            <person name="Goldberg J."/>
            <person name="Griggs A."/>
            <person name="Gujja S."/>
            <person name="Heiman D."/>
            <person name="Howarth C."/>
            <person name="Larson L."/>
            <person name="Lui A."/>
            <person name="MacDonald P.J.P."/>
            <person name="Mehta T."/>
            <person name="Montmayeur A."/>
            <person name="Murphy C."/>
            <person name="Neiman D."/>
            <person name="Pearson M."/>
            <person name="Priest M."/>
            <person name="Roberts A."/>
            <person name="Saif S."/>
            <person name="Shea T."/>
            <person name="Shenoy N."/>
            <person name="Sisk P."/>
            <person name="Stolte C."/>
            <person name="Sykes S."/>
            <person name="Yandava C."/>
            <person name="Wortman J."/>
            <person name="Nusbaum C."/>
            <person name="Birren B."/>
        </authorList>
    </citation>
    <scope>NUCLEOTIDE SEQUENCE</scope>
    <source>
        <strain evidence="11">ATCC 64411</strain>
    </source>
</reference>
<dbReference type="Proteomes" id="UP000011715">
    <property type="component" value="Unassembled WGS sequence"/>
</dbReference>
<keyword evidence="6" id="KW-0479">Metal-binding</keyword>
<dbReference type="Gene3D" id="1.10.1410.10">
    <property type="match status" value="1"/>
</dbReference>
<evidence type="ECO:0000256" key="8">
    <source>
        <dbReference type="SAM" id="MobiDB-lite"/>
    </source>
</evidence>
<feature type="compositionally biased region" description="Low complexity" evidence="8">
    <location>
        <begin position="837"/>
        <end position="854"/>
    </location>
</feature>
<feature type="domain" description="Poly(A) RNA polymerase mitochondrial-like central palm" evidence="10">
    <location>
        <begin position="296"/>
        <end position="427"/>
    </location>
</feature>
<dbReference type="STRING" id="644358.A0A0C4DQ19"/>
<dbReference type="EMBL" id="GL876967">
    <property type="protein sequence ID" value="KLU82886.1"/>
    <property type="molecule type" value="Genomic_DNA"/>
</dbReference>
<organism evidence="12 13">
    <name type="scientific">Magnaporthiopsis poae (strain ATCC 64411 / 73-15)</name>
    <name type="common">Kentucky bluegrass fungus</name>
    <name type="synonym">Magnaporthe poae</name>
    <dbReference type="NCBI Taxonomy" id="644358"/>
    <lineage>
        <taxon>Eukaryota</taxon>
        <taxon>Fungi</taxon>
        <taxon>Dikarya</taxon>
        <taxon>Ascomycota</taxon>
        <taxon>Pezizomycotina</taxon>
        <taxon>Sordariomycetes</taxon>
        <taxon>Sordariomycetidae</taxon>
        <taxon>Magnaporthales</taxon>
        <taxon>Magnaporthaceae</taxon>
        <taxon>Magnaporthiopsis</taxon>
    </lineage>
</organism>
<dbReference type="PANTHER" id="PTHR12271:SF113">
    <property type="entry name" value="POLY(A) RNA POLYMERASE CID11"/>
    <property type="match status" value="1"/>
</dbReference>
<feature type="region of interest" description="Disordered" evidence="8">
    <location>
        <begin position="1086"/>
        <end position="1106"/>
    </location>
</feature>
<reference evidence="13" key="1">
    <citation type="submission" date="2010-05" db="EMBL/GenBank/DDBJ databases">
        <title>The genome sequence of Magnaporthe poae strain ATCC 64411.</title>
        <authorList>
            <person name="Ma L.-J."/>
            <person name="Dead R."/>
            <person name="Young S."/>
            <person name="Zeng Q."/>
            <person name="Koehrsen M."/>
            <person name="Alvarado L."/>
            <person name="Berlin A."/>
            <person name="Chapman S.B."/>
            <person name="Chen Z."/>
            <person name="Freedman E."/>
            <person name="Gellesch M."/>
            <person name="Goldberg J."/>
            <person name="Griggs A."/>
            <person name="Gujja S."/>
            <person name="Heilman E.R."/>
            <person name="Heiman D."/>
            <person name="Hepburn T."/>
            <person name="Howarth C."/>
            <person name="Jen D."/>
            <person name="Larson L."/>
            <person name="Mehta T."/>
            <person name="Neiman D."/>
            <person name="Pearson M."/>
            <person name="Roberts A."/>
            <person name="Saif S."/>
            <person name="Shea T."/>
            <person name="Shenoy N."/>
            <person name="Sisk P."/>
            <person name="Stolte C."/>
            <person name="Sykes S."/>
            <person name="Walk T."/>
            <person name="White J."/>
            <person name="Yandava C."/>
            <person name="Haas B."/>
            <person name="Nusbaum C."/>
            <person name="Birren B."/>
        </authorList>
    </citation>
    <scope>NUCLEOTIDE SEQUENCE [LARGE SCALE GENOMIC DNA]</scope>
    <source>
        <strain evidence="13">ATCC 64411 / 73-15</strain>
    </source>
</reference>
<feature type="compositionally biased region" description="Polar residues" evidence="8">
    <location>
        <begin position="109"/>
        <end position="132"/>
    </location>
</feature>
<dbReference type="InterPro" id="IPR054708">
    <property type="entry name" value="MTPAP-like_central"/>
</dbReference>
<feature type="region of interest" description="Disordered" evidence="8">
    <location>
        <begin position="982"/>
        <end position="1010"/>
    </location>
</feature>
<evidence type="ECO:0000313" key="13">
    <source>
        <dbReference type="Proteomes" id="UP000011715"/>
    </source>
</evidence>
<dbReference type="OMA" id="EACEQYV"/>
<comment type="similarity">
    <text evidence="3">Belongs to the DNA polymerase type-B-like family.</text>
</comment>
<evidence type="ECO:0000256" key="7">
    <source>
        <dbReference type="ARBA" id="ARBA00022842"/>
    </source>
</evidence>
<dbReference type="InterPro" id="IPR002058">
    <property type="entry name" value="PAP_assoc"/>
</dbReference>
<feature type="compositionally biased region" description="Low complexity" evidence="8">
    <location>
        <begin position="1305"/>
        <end position="1315"/>
    </location>
</feature>
<dbReference type="EnsemblFungi" id="MAPG_01954T0">
    <property type="protein sequence ID" value="MAPG_01954T0"/>
    <property type="gene ID" value="MAPG_01954"/>
</dbReference>
<dbReference type="eggNOG" id="KOG2277">
    <property type="taxonomic scope" value="Eukaryota"/>
</dbReference>
<dbReference type="Gene3D" id="3.30.460.10">
    <property type="entry name" value="Beta Polymerase, domain 2"/>
    <property type="match status" value="1"/>
</dbReference>
<dbReference type="CDD" id="cd05402">
    <property type="entry name" value="NT_PAP_TUTase"/>
    <property type="match status" value="1"/>
</dbReference>
<sequence>MDRRSSTAEPKHPYPATPWPHLAPVVTVPGADTVASPATEGAASPFFPTSLDLLPILFPHQSVVYQTQLLNYNKLIAEGRSGGGVLLPNSPHSPSAPTGYALPGPAPRSRSSSKVSNKDAPSSKPSANQTCHGNKLPKNTDKADRAVIAGNEPAVTAKMPSRQADAAATNQPSSSSNSSRPTRQPQQNQPPRPPPAQASSVPSTPHQHARNFSFESREQSPTATQNHSPRSTYSDPNGNNMASLRPLPPRLGGCVFETAMIRGRRRMPYSLGGERLDPVEPSKIKNMLAEDEERKLTTDMRELYDRLKPTEKVKENRGKLVKKLEMIFNEGWPGHNIKVHLFGSSGNKLCSDDSDVDICITTDWKELENVCMIADLLRKRGMDKVVCVSSAKVPIVKIWDPELQLACDMNVNNTLALENTRMVLTYVDIDERVRPLAMVIKHWTRRRIINDAAFGGTLSSYTWICMIIAFLQLRSPPILPSLHLSPHKKMVPETGRKSEFADDMSKLRGFGEKNKETLGELLFHFFKFYAHEFDYDKWALSVRLGKKITKTEKKWHLALNNMLCVEEPFNTVRNLGNTADDTSFRGLHQELRRAFDLVAEAKLDECCEQYVFPKEEERVWQKPAAAPRPVLVRSSSQQHGNRGGRGNYRGNRSRGNNRRASSSVTYDNNPNPVLVPTTGFAPTMGQDGQWYASPVATSQYPYVTADALLNPALFAGTALQYDPNLRFQLYSHHLAQHQVMANMQRLSGVAAQQQQQQQQQQQGQQGQQSTDRSRAGSFDQPPLSAPVRPEFTYLFPQVPLGAQYFPPGYTYPSPPASAAGNPPTATTEFRRSLHRNTVTGETGSSSSGTLRSQSQPASRSPMPSVATQGGVGGYTVSSSQAAVVNGIHDYANGVPVLQARQANGMPLSFVPSDDAVDTDYDTKSSSDSPPPPEEGPTGYVGYYISDGTSPVKKQQPKSSSIPNGAANGVAFGDLGPNLLARRRLSTDQSPQSILDRRMRRTSRSPSPLGHARAYSVGTGAAPVVSSSPLTQTTGNASKLSIEARPLVVNGSVSKLPSSATSSRQPSESVTSETCSIDTPLHVSQGLGIGGYVSPPDKSSVESTPTTVVPERPLVVNGSTTPSSSPLVAQQSQMPDAKSFNQRIAAMNSFVPPPVHQRMTAMGTFDGGMSPLYPLSPATRPRNGVIAPLDLAVPQGTLLPDFKHLSPVYETRTPSPTMVRKFDGPAAQVLGSTNGERPSPPAIVSSSLKDAQADASKAKPRQENGVQPPRVNGNGHGHGHGHGHGLPKDSGQARMPSRIDSPITNGGSLPSASASAGGSGWQKTKSRKKASDAKSLTNGLSHGEQLPKNEADRKGG</sequence>
<proteinExistence type="inferred from homology"/>
<feature type="region of interest" description="Disordered" evidence="8">
    <location>
        <begin position="623"/>
        <end position="672"/>
    </location>
</feature>
<evidence type="ECO:0000256" key="2">
    <source>
        <dbReference type="ARBA" id="ARBA00001946"/>
    </source>
</evidence>
<dbReference type="GO" id="GO:0010605">
    <property type="term" value="P:negative regulation of macromolecule metabolic process"/>
    <property type="evidence" value="ECO:0007669"/>
    <property type="project" value="UniProtKB-ARBA"/>
</dbReference>
<feature type="region of interest" description="Disordered" evidence="8">
    <location>
        <begin position="1227"/>
        <end position="1355"/>
    </location>
</feature>
<feature type="compositionally biased region" description="Polar residues" evidence="8">
    <location>
        <begin position="219"/>
        <end position="242"/>
    </location>
</feature>
<feature type="region of interest" description="Disordered" evidence="8">
    <location>
        <begin position="908"/>
        <end position="968"/>
    </location>
</feature>
<feature type="compositionally biased region" description="Low complexity" evidence="8">
    <location>
        <begin position="935"/>
        <end position="960"/>
    </location>
</feature>
<dbReference type="SUPFAM" id="SSF81301">
    <property type="entry name" value="Nucleotidyltransferase"/>
    <property type="match status" value="1"/>
</dbReference>
<dbReference type="InterPro" id="IPR043519">
    <property type="entry name" value="NT_sf"/>
</dbReference>
<dbReference type="SUPFAM" id="SSF81631">
    <property type="entry name" value="PAP/OAS1 substrate-binding domain"/>
    <property type="match status" value="1"/>
</dbReference>
<evidence type="ECO:0000256" key="3">
    <source>
        <dbReference type="ARBA" id="ARBA00008593"/>
    </source>
</evidence>
<protein>
    <recommendedName>
        <fullName evidence="4">polynucleotide adenylyltransferase</fullName>
        <ecNumber evidence="4">2.7.7.19</ecNumber>
    </recommendedName>
</protein>
<feature type="region of interest" description="Disordered" evidence="8">
    <location>
        <begin position="750"/>
        <end position="786"/>
    </location>
</feature>
<comment type="cofactor">
    <cofactor evidence="2">
        <name>Mg(2+)</name>
        <dbReference type="ChEBI" id="CHEBI:18420"/>
    </cofactor>
</comment>
<reference evidence="12" key="5">
    <citation type="submission" date="2015-06" db="UniProtKB">
        <authorList>
            <consortium name="EnsemblFungi"/>
        </authorList>
    </citation>
    <scope>IDENTIFICATION</scope>
    <source>
        <strain evidence="12">ATCC 64411</strain>
    </source>
</reference>
<keyword evidence="5" id="KW-0808">Transferase</keyword>
<dbReference type="EC" id="2.7.7.19" evidence="4"/>
<dbReference type="Pfam" id="PF22600">
    <property type="entry name" value="MTPAP-like_central"/>
    <property type="match status" value="1"/>
</dbReference>
<feature type="region of interest" description="Disordered" evidence="8">
    <location>
        <begin position="86"/>
        <end position="141"/>
    </location>
</feature>
<gene>
    <name evidence="11" type="ORF">MAPG_01954</name>
</gene>
<evidence type="ECO:0000256" key="6">
    <source>
        <dbReference type="ARBA" id="ARBA00022723"/>
    </source>
</evidence>
<feature type="compositionally biased region" description="Low complexity" evidence="8">
    <location>
        <begin position="752"/>
        <end position="768"/>
    </location>
</feature>
<dbReference type="GO" id="GO:1990817">
    <property type="term" value="F:poly(A) RNA polymerase activity"/>
    <property type="evidence" value="ECO:0007669"/>
    <property type="project" value="UniProtKB-EC"/>
</dbReference>
<feature type="compositionally biased region" description="Basic and acidic residues" evidence="8">
    <location>
        <begin position="1344"/>
        <end position="1355"/>
    </location>
</feature>
<reference evidence="11" key="2">
    <citation type="submission" date="2010-05" db="EMBL/GenBank/DDBJ databases">
        <title>The Genome Sequence of Magnaporthe poae strain ATCC 64411.</title>
        <authorList>
            <consortium name="The Broad Institute Genome Sequencing Platform"/>
            <consortium name="Broad Institute Genome Sequencing Center for Infectious Disease"/>
            <person name="Ma L.-J."/>
            <person name="Dead R."/>
            <person name="Young S."/>
            <person name="Zeng Q."/>
            <person name="Koehrsen M."/>
            <person name="Alvarado L."/>
            <person name="Berlin A."/>
            <person name="Chapman S.B."/>
            <person name="Chen Z."/>
            <person name="Freedman E."/>
            <person name="Gellesch M."/>
            <person name="Goldberg J."/>
            <person name="Griggs A."/>
            <person name="Gujja S."/>
            <person name="Heilman E.R."/>
            <person name="Heiman D."/>
            <person name="Hepburn T."/>
            <person name="Howarth C."/>
            <person name="Jen D."/>
            <person name="Larson L."/>
            <person name="Mehta T."/>
            <person name="Neiman D."/>
            <person name="Pearson M."/>
            <person name="Roberts A."/>
            <person name="Saif S."/>
            <person name="Shea T."/>
            <person name="Shenoy N."/>
            <person name="Sisk P."/>
            <person name="Stolte C."/>
            <person name="Sykes S."/>
            <person name="Walk T."/>
            <person name="White J."/>
            <person name="Yandava C."/>
            <person name="Haas B."/>
            <person name="Nusbaum C."/>
            <person name="Birren B."/>
        </authorList>
    </citation>
    <scope>NUCLEOTIDE SEQUENCE</scope>
    <source>
        <strain evidence="11">ATCC 64411</strain>
    </source>
</reference>
<evidence type="ECO:0000259" key="9">
    <source>
        <dbReference type="Pfam" id="PF03828"/>
    </source>
</evidence>
<keyword evidence="7" id="KW-0460">Magnesium</keyword>
<evidence type="ECO:0000313" key="12">
    <source>
        <dbReference type="EnsemblFungi" id="MAPG_01954T0"/>
    </source>
</evidence>
<feature type="region of interest" description="Disordered" evidence="8">
    <location>
        <begin position="1052"/>
        <end position="1074"/>
    </location>
</feature>
<comment type="cofactor">
    <cofactor evidence="1">
        <name>Mn(2+)</name>
        <dbReference type="ChEBI" id="CHEBI:29035"/>
    </cofactor>
</comment>
<reference evidence="12" key="4">
    <citation type="journal article" date="2015" name="G3 (Bethesda)">
        <title>Genome sequences of three phytopathogenic species of the Magnaporthaceae family of fungi.</title>
        <authorList>
            <person name="Okagaki L.H."/>
            <person name="Nunes C.C."/>
            <person name="Sailsbery J."/>
            <person name="Clay B."/>
            <person name="Brown D."/>
            <person name="John T."/>
            <person name="Oh Y."/>
            <person name="Young N."/>
            <person name="Fitzgerald M."/>
            <person name="Haas B.J."/>
            <person name="Zeng Q."/>
            <person name="Young S."/>
            <person name="Adiconis X."/>
            <person name="Fan L."/>
            <person name="Levin J.Z."/>
            <person name="Mitchell T.K."/>
            <person name="Okubara P.A."/>
            <person name="Farman M.L."/>
            <person name="Kohn L.M."/>
            <person name="Birren B."/>
            <person name="Ma L.-J."/>
            <person name="Dean R.A."/>
        </authorList>
    </citation>
    <scope>NUCLEOTIDE SEQUENCE</scope>
    <source>
        <strain evidence="12">ATCC 64411 / 73-15</strain>
    </source>
</reference>
<feature type="domain" description="PAP-associated" evidence="9">
    <location>
        <begin position="517"/>
        <end position="571"/>
    </location>
</feature>
<keyword evidence="13" id="KW-1185">Reference proteome</keyword>
<dbReference type="EMBL" id="ADBL01000490">
    <property type="status" value="NOT_ANNOTATED_CDS"/>
    <property type="molecule type" value="Genomic_DNA"/>
</dbReference>
<dbReference type="VEuPathDB" id="FungiDB:MAPG_01954"/>
<dbReference type="PANTHER" id="PTHR12271">
    <property type="entry name" value="POLY A POLYMERASE CID PAP -RELATED"/>
    <property type="match status" value="1"/>
</dbReference>
<name>A0A0C4DQ19_MAGP6</name>
<feature type="region of interest" description="Disordered" evidence="8">
    <location>
        <begin position="153"/>
        <end position="252"/>
    </location>
</feature>
<evidence type="ECO:0000259" key="10">
    <source>
        <dbReference type="Pfam" id="PF22600"/>
    </source>
</evidence>
<evidence type="ECO:0000256" key="4">
    <source>
        <dbReference type="ARBA" id="ARBA00012388"/>
    </source>
</evidence>
<evidence type="ECO:0000313" key="11">
    <source>
        <dbReference type="EMBL" id="KLU82886.1"/>
    </source>
</evidence>
<evidence type="ECO:0000256" key="5">
    <source>
        <dbReference type="ARBA" id="ARBA00022679"/>
    </source>
</evidence>
<dbReference type="OrthoDB" id="2274644at2759"/>
<dbReference type="GO" id="GO:0031123">
    <property type="term" value="P:RNA 3'-end processing"/>
    <property type="evidence" value="ECO:0007669"/>
    <property type="project" value="TreeGrafter"/>
</dbReference>
<feature type="region of interest" description="Disordered" evidence="8">
    <location>
        <begin position="836"/>
        <end position="871"/>
    </location>
</feature>
<dbReference type="GO" id="GO:0046872">
    <property type="term" value="F:metal ion binding"/>
    <property type="evidence" value="ECO:0007669"/>
    <property type="project" value="UniProtKB-KW"/>
</dbReference>
<feature type="compositionally biased region" description="Low complexity" evidence="8">
    <location>
        <begin position="169"/>
        <end position="187"/>
    </location>
</feature>
<accession>A0A0C4DQ19</accession>
<feature type="compositionally biased region" description="Basic and acidic residues" evidence="8">
    <location>
        <begin position="1"/>
        <end position="12"/>
    </location>
</feature>
<feature type="region of interest" description="Disordered" evidence="8">
    <location>
        <begin position="1"/>
        <end position="20"/>
    </location>
</feature>
<evidence type="ECO:0000256" key="1">
    <source>
        <dbReference type="ARBA" id="ARBA00001936"/>
    </source>
</evidence>
<dbReference type="Pfam" id="PF03828">
    <property type="entry name" value="PAP_assoc"/>
    <property type="match status" value="1"/>
</dbReference>